<dbReference type="EMBL" id="NJHN03000013">
    <property type="protein sequence ID" value="KAH9425984.1"/>
    <property type="molecule type" value="Genomic_DNA"/>
</dbReference>
<dbReference type="Proteomes" id="UP000887458">
    <property type="component" value="Unassembled WGS sequence"/>
</dbReference>
<keyword evidence="5" id="KW-1185">Reference proteome</keyword>
<feature type="compositionally biased region" description="Basic residues" evidence="1">
    <location>
        <begin position="1061"/>
        <end position="1093"/>
    </location>
</feature>
<sequence>MWHICMMMMCMMLITIWLMVDYIECDSGLEKKIRMQQRMLAKSLEATRDIEKSILGVAATGTAGCTFYSAVYMGNSPYKYPVMATGGLSTLALGSCVMPGPDWIPVVSQVKSLVQAVTGDVKGARKTQENFSRECPIVSQVRSVVELAAGDKEAALDTQLRCLGTVNNVADGLPVVGHVKGVIHHIAGDHKGGNRALKSATRTTVVMGTGAVAAAASGGIAAIPAGIAAGAVFDSTDSIIHHKPKGIVAAVDKIATEPNGGNFFDATIGIVGDGLTGYSGGRIGTKISNNLKSNNFKASVGDNLKLKQMEAELATKYELFESNYHPGGTMKTGQLLELGEECKTLYAEIDKMKHGTPAPAFDPKQAPSTEPFIVGQVRSTSYGCITDNEAYLADQYQGEQCKGDTDEKYAKAKNYANQQSSNKTFDKNYSTYQYITQEQLQRNIRDHNGDHNRAPQRNLKRTCQLIVGLRYLYLAMPSQFNYTGAVLMNNFHQGLLHSFGRHFDQWCRLIDMNHIIKTLEPIRQRLNGIRSAKDSSQARSQVEQLRRDLQSLPNQILSDVELALLQAQEKMLQFLSRYISYGRYLGEAINNNGQMQVFFDVGNGQVMALAVSQQLYHQTFAWDKRPVRGIRAARAIEKTILGMATVGAASCAIFSGFYMQEGGVRTSIMGVGAMGTVAFGSWLAVEEANGNLFFPCFPIGQLCMACDLKMMSLPPSKRTFILGISIMGMIIMMQTMTTNATNATSIDKICESLQKNDTDNPNILLIGRTSSGRILLITKDFYVYDVSIGSPSINQVNLPMPISMEKKYPKFYSDKRFVAVKDNIFNAWIVNDKSGDWICINTRNDTGKLGVNYNIDDSQVIDGWRYFDQPKQVYISTVAPCKFYCIRHSTLDKGLLIQKYGCLASGGVRDHKAGLGPTDDQFANICYSDQSKTKILIETSPNCSSKYPVKWPVLNGFVSNGQFYLFCGSFIYTFDEGAYNHQGFGYPVTNNSYKSFFNCKNMGPFDQGISTAYVQWIIMPSVVLIVVLTIMIWFIVIICRRCRQPSRRSRRTSTYSAFKSSSRKSGSKSKRKSRSRSHGHRSPRSPARSKRHSNSSPKPNRSKRLSVRIRSPGNRGHHR</sequence>
<feature type="region of interest" description="Disordered" evidence="1">
    <location>
        <begin position="1050"/>
        <end position="1119"/>
    </location>
</feature>
<comment type="caution">
    <text evidence="4">The sequence shown here is derived from an EMBL/GenBank/DDBJ whole genome shotgun (WGS) entry which is preliminary data.</text>
</comment>
<feature type="signal peptide" evidence="3">
    <location>
        <begin position="1"/>
        <end position="25"/>
    </location>
</feature>
<evidence type="ECO:0000313" key="4">
    <source>
        <dbReference type="EMBL" id="KAH9425984.1"/>
    </source>
</evidence>
<name>A0ABQ8JTR0_DERPT</name>
<organism evidence="4 5">
    <name type="scientific">Dermatophagoides pteronyssinus</name>
    <name type="common">European house dust mite</name>
    <dbReference type="NCBI Taxonomy" id="6956"/>
    <lineage>
        <taxon>Eukaryota</taxon>
        <taxon>Metazoa</taxon>
        <taxon>Ecdysozoa</taxon>
        <taxon>Arthropoda</taxon>
        <taxon>Chelicerata</taxon>
        <taxon>Arachnida</taxon>
        <taxon>Acari</taxon>
        <taxon>Acariformes</taxon>
        <taxon>Sarcoptiformes</taxon>
        <taxon>Astigmata</taxon>
        <taxon>Psoroptidia</taxon>
        <taxon>Analgoidea</taxon>
        <taxon>Pyroglyphidae</taxon>
        <taxon>Dermatophagoidinae</taxon>
        <taxon>Dermatophagoides</taxon>
    </lineage>
</organism>
<proteinExistence type="predicted"/>
<evidence type="ECO:0000256" key="2">
    <source>
        <dbReference type="SAM" id="Phobius"/>
    </source>
</evidence>
<reference evidence="4 5" key="2">
    <citation type="journal article" date="2022" name="Mol. Biol. Evol.">
        <title>Comparative Genomics Reveals Insights into the Divergent Evolution of Astigmatic Mites and Household Pest Adaptations.</title>
        <authorList>
            <person name="Xiong Q."/>
            <person name="Wan A.T."/>
            <person name="Liu X."/>
            <person name="Fung C.S."/>
            <person name="Xiao X."/>
            <person name="Malainual N."/>
            <person name="Hou J."/>
            <person name="Wang L."/>
            <person name="Wang M."/>
            <person name="Yang K.Y."/>
            <person name="Cui Y."/>
            <person name="Leung E.L."/>
            <person name="Nong W."/>
            <person name="Shin S.K."/>
            <person name="Au S.W."/>
            <person name="Jeong K.Y."/>
            <person name="Chew F.T."/>
            <person name="Hui J.H."/>
            <person name="Leung T.F."/>
            <person name="Tungtrongchitr A."/>
            <person name="Zhong N."/>
            <person name="Liu Z."/>
            <person name="Tsui S.K."/>
        </authorList>
    </citation>
    <scope>NUCLEOTIDE SEQUENCE [LARGE SCALE GENOMIC DNA]</scope>
    <source>
        <strain evidence="4">Derp</strain>
    </source>
</reference>
<dbReference type="PANTHER" id="PTHR34494">
    <property type="entry name" value="PROTEIN CBG25024"/>
    <property type="match status" value="1"/>
</dbReference>
<dbReference type="Gene3D" id="1.20.1070.10">
    <property type="entry name" value="Rhodopsin 7-helix transmembrane proteins"/>
    <property type="match status" value="1"/>
</dbReference>
<feature type="transmembrane region" description="Helical" evidence="2">
    <location>
        <begin position="640"/>
        <end position="659"/>
    </location>
</feature>
<feature type="chain" id="PRO_5046221863" evidence="3">
    <location>
        <begin position="26"/>
        <end position="1119"/>
    </location>
</feature>
<keyword evidence="2" id="KW-1133">Transmembrane helix</keyword>
<evidence type="ECO:0000256" key="1">
    <source>
        <dbReference type="SAM" id="MobiDB-lite"/>
    </source>
</evidence>
<keyword evidence="2" id="KW-0812">Transmembrane</keyword>
<keyword evidence="3" id="KW-0732">Signal</keyword>
<dbReference type="PANTHER" id="PTHR34494:SF1">
    <property type="entry name" value="PROTEIN CBG25024"/>
    <property type="match status" value="1"/>
</dbReference>
<keyword evidence="2" id="KW-0472">Membrane</keyword>
<protein>
    <submittedName>
        <fullName evidence="4">Uncharacterized protein</fullName>
    </submittedName>
</protein>
<evidence type="ECO:0000313" key="5">
    <source>
        <dbReference type="Proteomes" id="UP000887458"/>
    </source>
</evidence>
<feature type="transmembrane region" description="Helical" evidence="2">
    <location>
        <begin position="720"/>
        <end position="737"/>
    </location>
</feature>
<evidence type="ECO:0000256" key="3">
    <source>
        <dbReference type="SAM" id="SignalP"/>
    </source>
</evidence>
<feature type="transmembrane region" description="Helical" evidence="2">
    <location>
        <begin position="666"/>
        <end position="685"/>
    </location>
</feature>
<accession>A0ABQ8JTR0</accession>
<gene>
    <name evidence="4" type="ORF">DERP_015309</name>
</gene>
<reference evidence="4 5" key="1">
    <citation type="journal article" date="2018" name="J. Allergy Clin. Immunol.">
        <title>High-quality assembly of Dermatophagoides pteronyssinus genome and transcriptome reveals a wide range of novel allergens.</title>
        <authorList>
            <person name="Liu X.Y."/>
            <person name="Yang K.Y."/>
            <person name="Wang M.Q."/>
            <person name="Kwok J.S."/>
            <person name="Zeng X."/>
            <person name="Yang Z."/>
            <person name="Xiao X.J."/>
            <person name="Lau C.P."/>
            <person name="Li Y."/>
            <person name="Huang Z.M."/>
            <person name="Ba J.G."/>
            <person name="Yim A.K."/>
            <person name="Ouyang C.Y."/>
            <person name="Ngai S.M."/>
            <person name="Chan T.F."/>
            <person name="Leung E.L."/>
            <person name="Liu L."/>
            <person name="Liu Z.G."/>
            <person name="Tsui S.K."/>
        </authorList>
    </citation>
    <scope>NUCLEOTIDE SEQUENCE [LARGE SCALE GENOMIC DNA]</scope>
    <source>
        <strain evidence="4">Derp</strain>
    </source>
</reference>
<feature type="transmembrane region" description="Helical" evidence="2">
    <location>
        <begin position="1013"/>
        <end position="1039"/>
    </location>
</feature>